<name>A0A915BB22_PARUN</name>
<dbReference type="WBParaSite" id="PgR031_g086_t01">
    <property type="protein sequence ID" value="PgR031_g086_t01"/>
    <property type="gene ID" value="PgR031_g086"/>
</dbReference>
<evidence type="ECO:0000313" key="1">
    <source>
        <dbReference type="Proteomes" id="UP000887569"/>
    </source>
</evidence>
<proteinExistence type="predicted"/>
<keyword evidence="1" id="KW-1185">Reference proteome</keyword>
<evidence type="ECO:0000313" key="2">
    <source>
        <dbReference type="WBParaSite" id="PgR031_g086_t01"/>
    </source>
</evidence>
<dbReference type="AlphaFoldDB" id="A0A915BB22"/>
<accession>A0A915BB22</accession>
<dbReference type="Proteomes" id="UP000887569">
    <property type="component" value="Unplaced"/>
</dbReference>
<sequence>MLFSFNFSIAVTRNSVPKCSGAVSITLLFHSFNGRFSSLPSRLLRFVSCVAHSRVLNEVLFRSLLRCSLFFRALPIDEAFRLVLFSDRCDALFSLDDICVKQTSSSFGESSCFTSTLGSHFSLALFSNRFDDFISNFPSRPSVRRVSFPSSSNCVSFTVREFSTTISLATGISSLFFSMGSSSGPSGLVV</sequence>
<protein>
    <submittedName>
        <fullName evidence="2">Uncharacterized protein</fullName>
    </submittedName>
</protein>
<reference evidence="2" key="1">
    <citation type="submission" date="2022-11" db="UniProtKB">
        <authorList>
            <consortium name="WormBaseParasite"/>
        </authorList>
    </citation>
    <scope>IDENTIFICATION</scope>
</reference>
<organism evidence="1 2">
    <name type="scientific">Parascaris univalens</name>
    <name type="common">Nematode worm</name>
    <dbReference type="NCBI Taxonomy" id="6257"/>
    <lineage>
        <taxon>Eukaryota</taxon>
        <taxon>Metazoa</taxon>
        <taxon>Ecdysozoa</taxon>
        <taxon>Nematoda</taxon>
        <taxon>Chromadorea</taxon>
        <taxon>Rhabditida</taxon>
        <taxon>Spirurina</taxon>
        <taxon>Ascaridomorpha</taxon>
        <taxon>Ascaridoidea</taxon>
        <taxon>Ascarididae</taxon>
        <taxon>Parascaris</taxon>
    </lineage>
</organism>